<feature type="chain" id="PRO_5042917827" description="C-type lectin domain-containing protein" evidence="1">
    <location>
        <begin position="21"/>
        <end position="170"/>
    </location>
</feature>
<proteinExistence type="predicted"/>
<protein>
    <recommendedName>
        <fullName evidence="4">C-type lectin domain-containing protein</fullName>
    </recommendedName>
</protein>
<sequence>MVIFPQVIWMLLFLGELTECVVVEGKWYPAKVAAERLRWRRYSNIKAATSNLMCSAAAMQKPWARLYCWNKPLCNLYNVNVTGFTDQTDEGETVDCRTRIPPSRCPSPFQDAGLLGCIHFERNRMDWQQAKQHCETTMQAELFTVPSLFMELGAYLRARGVSGWFSHAYL</sequence>
<name>A0AAN9A3M1_HALRR</name>
<dbReference type="Proteomes" id="UP001381693">
    <property type="component" value="Unassembled WGS sequence"/>
</dbReference>
<evidence type="ECO:0000313" key="2">
    <source>
        <dbReference type="EMBL" id="KAK7072984.1"/>
    </source>
</evidence>
<evidence type="ECO:0000256" key="1">
    <source>
        <dbReference type="SAM" id="SignalP"/>
    </source>
</evidence>
<organism evidence="2 3">
    <name type="scientific">Halocaridina rubra</name>
    <name type="common">Hawaiian red shrimp</name>
    <dbReference type="NCBI Taxonomy" id="373956"/>
    <lineage>
        <taxon>Eukaryota</taxon>
        <taxon>Metazoa</taxon>
        <taxon>Ecdysozoa</taxon>
        <taxon>Arthropoda</taxon>
        <taxon>Crustacea</taxon>
        <taxon>Multicrustacea</taxon>
        <taxon>Malacostraca</taxon>
        <taxon>Eumalacostraca</taxon>
        <taxon>Eucarida</taxon>
        <taxon>Decapoda</taxon>
        <taxon>Pleocyemata</taxon>
        <taxon>Caridea</taxon>
        <taxon>Atyoidea</taxon>
        <taxon>Atyidae</taxon>
        <taxon>Halocaridina</taxon>
    </lineage>
</organism>
<dbReference type="EMBL" id="JAXCGZ010013280">
    <property type="protein sequence ID" value="KAK7072984.1"/>
    <property type="molecule type" value="Genomic_DNA"/>
</dbReference>
<evidence type="ECO:0000313" key="3">
    <source>
        <dbReference type="Proteomes" id="UP001381693"/>
    </source>
</evidence>
<keyword evidence="1" id="KW-0732">Signal</keyword>
<comment type="caution">
    <text evidence="2">The sequence shown here is derived from an EMBL/GenBank/DDBJ whole genome shotgun (WGS) entry which is preliminary data.</text>
</comment>
<accession>A0AAN9A3M1</accession>
<dbReference type="AlphaFoldDB" id="A0AAN9A3M1"/>
<gene>
    <name evidence="2" type="ORF">SK128_000810</name>
</gene>
<evidence type="ECO:0008006" key="4">
    <source>
        <dbReference type="Google" id="ProtNLM"/>
    </source>
</evidence>
<feature type="signal peptide" evidence="1">
    <location>
        <begin position="1"/>
        <end position="20"/>
    </location>
</feature>
<keyword evidence="3" id="KW-1185">Reference proteome</keyword>
<reference evidence="2 3" key="1">
    <citation type="submission" date="2023-11" db="EMBL/GenBank/DDBJ databases">
        <title>Halocaridina rubra genome assembly.</title>
        <authorList>
            <person name="Smith C."/>
        </authorList>
    </citation>
    <scope>NUCLEOTIDE SEQUENCE [LARGE SCALE GENOMIC DNA]</scope>
    <source>
        <strain evidence="2">EP-1</strain>
        <tissue evidence="2">Whole</tissue>
    </source>
</reference>